<dbReference type="Pfam" id="PF02737">
    <property type="entry name" value="3HCDH_N"/>
    <property type="match status" value="1"/>
</dbReference>
<evidence type="ECO:0000259" key="3">
    <source>
        <dbReference type="Pfam" id="PF00725"/>
    </source>
</evidence>
<dbReference type="FunFam" id="3.40.50.720:FF:000009">
    <property type="entry name" value="Fatty oxidation complex, alpha subunit"/>
    <property type="match status" value="1"/>
</dbReference>
<dbReference type="InterPro" id="IPR013328">
    <property type="entry name" value="6PGD_dom2"/>
</dbReference>
<organism evidence="5">
    <name type="scientific">uncultured delta proteobacterium</name>
    <dbReference type="NCBI Taxonomy" id="34034"/>
    <lineage>
        <taxon>Bacteria</taxon>
        <taxon>Deltaproteobacteria</taxon>
        <taxon>environmental samples</taxon>
    </lineage>
</organism>
<evidence type="ECO:0000259" key="4">
    <source>
        <dbReference type="Pfam" id="PF02737"/>
    </source>
</evidence>
<dbReference type="AlphaFoldDB" id="A0A212KAJ8"/>
<reference evidence="5" key="1">
    <citation type="submission" date="2016-04" db="EMBL/GenBank/DDBJ databases">
        <authorList>
            <person name="Evans L.H."/>
            <person name="Alamgir A."/>
            <person name="Owens N."/>
            <person name="Weber N.D."/>
            <person name="Virtaneva K."/>
            <person name="Barbian K."/>
            <person name="Babar A."/>
            <person name="Rosenke K."/>
        </authorList>
    </citation>
    <scope>NUCLEOTIDE SEQUENCE</scope>
    <source>
        <strain evidence="5">86</strain>
    </source>
</reference>
<dbReference type="PANTHER" id="PTHR48075:SF5">
    <property type="entry name" value="3-HYDROXYBUTYRYL-COA DEHYDROGENASE"/>
    <property type="match status" value="1"/>
</dbReference>
<feature type="domain" description="3-hydroxyacyl-CoA dehydrogenase NAD binding" evidence="4">
    <location>
        <begin position="8"/>
        <end position="185"/>
    </location>
</feature>
<dbReference type="SUPFAM" id="SSF51735">
    <property type="entry name" value="NAD(P)-binding Rossmann-fold domains"/>
    <property type="match status" value="1"/>
</dbReference>
<protein>
    <submittedName>
        <fullName evidence="5">3-hydroxyacyl-CoA dehydrogenase</fullName>
    </submittedName>
</protein>
<keyword evidence="1" id="KW-0560">Oxidoreductase</keyword>
<proteinExistence type="predicted"/>
<dbReference type="GO" id="GO:0008691">
    <property type="term" value="F:3-hydroxybutyryl-CoA dehydrogenase activity"/>
    <property type="evidence" value="ECO:0007669"/>
    <property type="project" value="TreeGrafter"/>
</dbReference>
<feature type="site" description="Important for catalytic activity" evidence="2">
    <location>
        <position position="143"/>
    </location>
</feature>
<accession>A0A212KAJ8</accession>
<dbReference type="InterPro" id="IPR008927">
    <property type="entry name" value="6-PGluconate_DH-like_C_sf"/>
</dbReference>
<dbReference type="Gene3D" id="3.40.50.720">
    <property type="entry name" value="NAD(P)-binding Rossmann-like Domain"/>
    <property type="match status" value="1"/>
</dbReference>
<dbReference type="Pfam" id="PF00725">
    <property type="entry name" value="3HCDH"/>
    <property type="match status" value="1"/>
</dbReference>
<evidence type="ECO:0000313" key="5">
    <source>
        <dbReference type="EMBL" id="SBW08525.1"/>
    </source>
</evidence>
<dbReference type="SUPFAM" id="SSF48179">
    <property type="entry name" value="6-phosphogluconate dehydrogenase C-terminal domain-like"/>
    <property type="match status" value="1"/>
</dbReference>
<dbReference type="EMBL" id="FLUQ01000004">
    <property type="protein sequence ID" value="SBW08525.1"/>
    <property type="molecule type" value="Genomic_DNA"/>
</dbReference>
<dbReference type="PIRSF" id="PIRSF000105">
    <property type="entry name" value="HCDH"/>
    <property type="match status" value="1"/>
</dbReference>
<dbReference type="GO" id="GO:0006635">
    <property type="term" value="P:fatty acid beta-oxidation"/>
    <property type="evidence" value="ECO:0007669"/>
    <property type="project" value="TreeGrafter"/>
</dbReference>
<name>A0A212KAJ8_9DELT</name>
<dbReference type="Gene3D" id="1.10.1040.10">
    <property type="entry name" value="N-(1-d-carboxylethyl)-l-norvaline Dehydrogenase, domain 2"/>
    <property type="match status" value="1"/>
</dbReference>
<gene>
    <name evidence="5" type="primary">FadB</name>
    <name evidence="5" type="ORF">KL86DPRO_40121</name>
</gene>
<evidence type="ECO:0000256" key="1">
    <source>
        <dbReference type="ARBA" id="ARBA00023002"/>
    </source>
</evidence>
<feature type="domain" description="3-hydroxyacyl-CoA dehydrogenase C-terminal" evidence="3">
    <location>
        <begin position="190"/>
        <end position="288"/>
    </location>
</feature>
<dbReference type="GO" id="GO:0070403">
    <property type="term" value="F:NAD+ binding"/>
    <property type="evidence" value="ECO:0007669"/>
    <property type="project" value="InterPro"/>
</dbReference>
<sequence>MTMRFSTAAVIGSGIMGHGIALVCARGGVPVTLVDISKDALRAAEQKFRASMMQLVASGMAPADSPERVLAAVRYSSDMEEGVKDADIVFEAVPEKLALKESVYGQLDAFCKPETVFASNTSGIPINTLAALTKRPENFAGTHFFMPAHLIPLVEVIQGDKTATGVIDALMSFLTKLGKSPVHVRVDIPGFIANRLQHALAREAMSLVEKGVASAEDVDMVVKTSLAVRLLFTGPIEQRDFNGLDTHLSIAEYLYPDLENSTVPLLILTEKVRAGNCGIKSGKGFFDWTQEDLAGVAARKNSQLIQVLTLLKNA</sequence>
<dbReference type="PANTHER" id="PTHR48075">
    <property type="entry name" value="3-HYDROXYACYL-COA DEHYDROGENASE FAMILY PROTEIN"/>
    <property type="match status" value="1"/>
</dbReference>
<dbReference type="InterPro" id="IPR036291">
    <property type="entry name" value="NAD(P)-bd_dom_sf"/>
</dbReference>
<dbReference type="InterPro" id="IPR006108">
    <property type="entry name" value="3HC_DH_C"/>
</dbReference>
<dbReference type="InterPro" id="IPR006176">
    <property type="entry name" value="3-OHacyl-CoA_DH_NAD-bd"/>
</dbReference>
<dbReference type="InterPro" id="IPR022694">
    <property type="entry name" value="3-OHacyl-CoA_DH"/>
</dbReference>
<evidence type="ECO:0000256" key="2">
    <source>
        <dbReference type="PIRSR" id="PIRSR000105-1"/>
    </source>
</evidence>